<accession>A0A402AM92</accession>
<keyword evidence="1" id="KW-0328">Glycosyltransferase</keyword>
<reference evidence="4" key="1">
    <citation type="submission" date="2018-12" db="EMBL/GenBank/DDBJ databases">
        <title>Tengunoibacter tsumagoiensis gen. nov., sp. nov., Dictyobacter kobayashii sp. nov., D. alpinus sp. nov., and D. joshuensis sp. nov. and description of Dictyobacteraceae fam. nov. within the order Ktedonobacterales isolated from Tengu-no-mugimeshi.</title>
        <authorList>
            <person name="Wang C.M."/>
            <person name="Zheng Y."/>
            <person name="Sakai Y."/>
            <person name="Toyoda A."/>
            <person name="Minakuchi Y."/>
            <person name="Abe K."/>
            <person name="Yokota A."/>
            <person name="Yabe S."/>
        </authorList>
    </citation>
    <scope>NUCLEOTIDE SEQUENCE [LARGE SCALE GENOMIC DNA]</scope>
    <source>
        <strain evidence="4">Uno11</strain>
    </source>
</reference>
<keyword evidence="2 3" id="KW-0808">Transferase</keyword>
<dbReference type="PANTHER" id="PTHR30160:SF1">
    <property type="entry name" value="LIPOPOLYSACCHARIDE 1,2-N-ACETYLGLUCOSAMINETRANSFERASE-RELATED"/>
    <property type="match status" value="1"/>
</dbReference>
<gene>
    <name evidence="3" type="ORF">KDK_39920</name>
</gene>
<dbReference type="SUPFAM" id="SSF53756">
    <property type="entry name" value="UDP-Glycosyltransferase/glycogen phosphorylase"/>
    <property type="match status" value="1"/>
</dbReference>
<protein>
    <submittedName>
        <fullName evidence="3">Glycosyl transferase</fullName>
    </submittedName>
</protein>
<name>A0A402AM92_9CHLR</name>
<dbReference type="InterPro" id="IPR051199">
    <property type="entry name" value="LPS_LOS_Heptosyltrfase"/>
</dbReference>
<dbReference type="AlphaFoldDB" id="A0A402AM92"/>
<sequence length="409" mass="44780">MKSLLRSLILMFVHVYGSSRAKKASRRSLPQAGQTTRILLVRPDHLGDLLMTTPILEAIKEQLPDAQITMMVGPWSSEVIARHPAVNRLLTCPFPGFQRAPQKALDPYKLLFRTAEQLKKNDYDLAINLRPDFWWGAALLYLAGIPRRIGYATELTAPFLTQALSFPMTEHATVSNLRLSSAALQALGKPALVEPHTPARYPLYFKPHEDELTWADERLREAEMTTGNPVVIIHAGTGGAVKLWRNDGWTHVAQLLANGTLTPTPAHIIFTGSKTERPMIEEIAGPLQGKALLLTEMTVGQLAALIARANLVLGVDNGPLHMAAAQDTPSLRLFGPTDTHIFGPWGAPERHRVLAATQPCPGCPAIPCGRLDFTAEELAVHPCVRLISDQQVEQAIQALTGSVAEQPHP</sequence>
<dbReference type="Gene3D" id="3.40.50.2000">
    <property type="entry name" value="Glycogen Phosphorylase B"/>
    <property type="match status" value="2"/>
</dbReference>
<dbReference type="GO" id="GO:0005829">
    <property type="term" value="C:cytosol"/>
    <property type="evidence" value="ECO:0007669"/>
    <property type="project" value="TreeGrafter"/>
</dbReference>
<dbReference type="GO" id="GO:0008713">
    <property type="term" value="F:ADP-heptose-lipopolysaccharide heptosyltransferase activity"/>
    <property type="evidence" value="ECO:0007669"/>
    <property type="project" value="TreeGrafter"/>
</dbReference>
<comment type="caution">
    <text evidence="3">The sequence shown here is derived from an EMBL/GenBank/DDBJ whole genome shotgun (WGS) entry which is preliminary data.</text>
</comment>
<evidence type="ECO:0000313" key="3">
    <source>
        <dbReference type="EMBL" id="GCE20192.1"/>
    </source>
</evidence>
<keyword evidence="4" id="KW-1185">Reference proteome</keyword>
<dbReference type="RefSeq" id="WP_126551902.1">
    <property type="nucleotide sequence ID" value="NZ_BIFS01000001.1"/>
</dbReference>
<dbReference type="Proteomes" id="UP000287188">
    <property type="component" value="Unassembled WGS sequence"/>
</dbReference>
<organism evidence="3 4">
    <name type="scientific">Dictyobacter kobayashii</name>
    <dbReference type="NCBI Taxonomy" id="2014872"/>
    <lineage>
        <taxon>Bacteria</taxon>
        <taxon>Bacillati</taxon>
        <taxon>Chloroflexota</taxon>
        <taxon>Ktedonobacteria</taxon>
        <taxon>Ktedonobacterales</taxon>
        <taxon>Dictyobacteraceae</taxon>
        <taxon>Dictyobacter</taxon>
    </lineage>
</organism>
<evidence type="ECO:0000256" key="2">
    <source>
        <dbReference type="ARBA" id="ARBA00022679"/>
    </source>
</evidence>
<proteinExistence type="predicted"/>
<dbReference type="GO" id="GO:0009244">
    <property type="term" value="P:lipopolysaccharide core region biosynthetic process"/>
    <property type="evidence" value="ECO:0007669"/>
    <property type="project" value="TreeGrafter"/>
</dbReference>
<dbReference type="Pfam" id="PF01075">
    <property type="entry name" value="Glyco_transf_9"/>
    <property type="match status" value="1"/>
</dbReference>
<dbReference type="PANTHER" id="PTHR30160">
    <property type="entry name" value="TETRAACYLDISACCHARIDE 4'-KINASE-RELATED"/>
    <property type="match status" value="1"/>
</dbReference>
<evidence type="ECO:0000256" key="1">
    <source>
        <dbReference type="ARBA" id="ARBA00022676"/>
    </source>
</evidence>
<evidence type="ECO:0000313" key="4">
    <source>
        <dbReference type="Proteomes" id="UP000287188"/>
    </source>
</evidence>
<dbReference type="CDD" id="cd03789">
    <property type="entry name" value="GT9_LPS_heptosyltransferase"/>
    <property type="match status" value="1"/>
</dbReference>
<dbReference type="InterPro" id="IPR002201">
    <property type="entry name" value="Glyco_trans_9"/>
</dbReference>
<dbReference type="EMBL" id="BIFS01000001">
    <property type="protein sequence ID" value="GCE20192.1"/>
    <property type="molecule type" value="Genomic_DNA"/>
</dbReference>
<dbReference type="OrthoDB" id="9768048at2"/>